<sequence>MNMTEERCAIVTIEARRKKVLAYIHSDAEGWKEAGTAQQLQQVYEQHRPLYYDIYLDLCKGEWLARGEAMELSGADVCVLFRMITEGLSCTSEMIFMARYKQELEPGNKKDRGRLDSYYRRLKERLKLYGITTEHYTVKPGTRYFVIYPEQWNEESGKR</sequence>
<dbReference type="EMBL" id="BTCL01000013">
    <property type="protein sequence ID" value="GMK46604.1"/>
    <property type="molecule type" value="Genomic_DNA"/>
</dbReference>
<dbReference type="RefSeq" id="WP_317980835.1">
    <property type="nucleotide sequence ID" value="NZ_BTCL01000013.1"/>
</dbReference>
<organism evidence="1 2">
    <name type="scientific">Paenibacillus glycanilyticus</name>
    <dbReference type="NCBI Taxonomy" id="126569"/>
    <lineage>
        <taxon>Bacteria</taxon>
        <taxon>Bacillati</taxon>
        <taxon>Bacillota</taxon>
        <taxon>Bacilli</taxon>
        <taxon>Bacillales</taxon>
        <taxon>Paenibacillaceae</taxon>
        <taxon>Paenibacillus</taxon>
    </lineage>
</organism>
<dbReference type="Proteomes" id="UP001285921">
    <property type="component" value="Unassembled WGS sequence"/>
</dbReference>
<proteinExistence type="predicted"/>
<reference evidence="1 2" key="1">
    <citation type="submission" date="2023-05" db="EMBL/GenBank/DDBJ databases">
        <title>Draft genome of Paenibacillus sp. CCS26.</title>
        <authorList>
            <person name="Akita H."/>
            <person name="Shinto Y."/>
            <person name="Kimura Z."/>
        </authorList>
    </citation>
    <scope>NUCLEOTIDE SEQUENCE [LARGE SCALE GENOMIC DNA]</scope>
    <source>
        <strain evidence="1 2">CCS26</strain>
    </source>
</reference>
<comment type="caution">
    <text evidence="1">The sequence shown here is derived from an EMBL/GenBank/DDBJ whole genome shotgun (WGS) entry which is preliminary data.</text>
</comment>
<gene>
    <name evidence="1" type="ORF">PghCCS26_37330</name>
</gene>
<name>A0ABQ6NRH8_9BACL</name>
<protein>
    <submittedName>
        <fullName evidence="1">Uncharacterized protein</fullName>
    </submittedName>
</protein>
<accession>A0ABQ6NRH8</accession>
<evidence type="ECO:0000313" key="2">
    <source>
        <dbReference type="Proteomes" id="UP001285921"/>
    </source>
</evidence>
<evidence type="ECO:0000313" key="1">
    <source>
        <dbReference type="EMBL" id="GMK46604.1"/>
    </source>
</evidence>
<keyword evidence="2" id="KW-1185">Reference proteome</keyword>